<keyword evidence="3" id="KW-1185">Reference proteome</keyword>
<comment type="caution">
    <text evidence="2">The sequence shown here is derived from an EMBL/GenBank/DDBJ whole genome shotgun (WGS) entry which is preliminary data.</text>
</comment>
<reference evidence="2 3" key="1">
    <citation type="journal article" date="2015" name="Genome Biol. Evol.">
        <title>The genome of winter moth (Operophtera brumata) provides a genomic perspective on sexual dimorphism and phenology.</title>
        <authorList>
            <person name="Derks M.F."/>
            <person name="Smit S."/>
            <person name="Salis L."/>
            <person name="Schijlen E."/>
            <person name="Bossers A."/>
            <person name="Mateman C."/>
            <person name="Pijl A.S."/>
            <person name="de Ridder D."/>
            <person name="Groenen M.A."/>
            <person name="Visser M.E."/>
            <person name="Megens H.J."/>
        </authorList>
    </citation>
    <scope>NUCLEOTIDE SEQUENCE [LARGE SCALE GENOMIC DNA]</scope>
    <source>
        <strain evidence="2">WM2013NL</strain>
        <tissue evidence="2">Head and thorax</tissue>
    </source>
</reference>
<dbReference type="GO" id="GO:0016301">
    <property type="term" value="F:kinase activity"/>
    <property type="evidence" value="ECO:0007669"/>
    <property type="project" value="UniProtKB-KW"/>
</dbReference>
<dbReference type="Proteomes" id="UP000037510">
    <property type="component" value="Unassembled WGS sequence"/>
</dbReference>
<keyword evidence="2" id="KW-0418">Kinase</keyword>
<dbReference type="SUPFAM" id="SSF56112">
    <property type="entry name" value="Protein kinase-like (PK-like)"/>
    <property type="match status" value="1"/>
</dbReference>
<dbReference type="InterPro" id="IPR015897">
    <property type="entry name" value="CHK_kinase-like"/>
</dbReference>
<evidence type="ECO:0000313" key="2">
    <source>
        <dbReference type="EMBL" id="KOB77010.1"/>
    </source>
</evidence>
<dbReference type="PANTHER" id="PTHR11012:SF30">
    <property type="entry name" value="PROTEIN KINASE-LIKE DOMAIN-CONTAINING"/>
    <property type="match status" value="1"/>
</dbReference>
<dbReference type="InterPro" id="IPR004119">
    <property type="entry name" value="EcKL"/>
</dbReference>
<name>A0A0L7LNK2_OPEBR</name>
<accession>A0A0L7LNK2</accession>
<sequence length="332" mass="37697">MAGLKIEGNLDNISDKQLGYIKDVIEKRGFKDAKVVIEAVGQAGDNYVANVKRIIIQEKDGSTLKMIAKVAPNQEALREIANTKVLFRNEHLMYTKVLPKFEQVQRAADIPKEQRLRYAACYGSFEEAPHELVANALSVLESDAHKKIVKDVITLTLTTFAKILRADRESKHLIIQQGDAWTNNIMFKFEEGNLLESIMIDYQVSKASNPVTDLQYMIFNCTDYKSRKEHFHDWIDYYHTELDKSLSSFGLKANYVYPKDQLDADLKRYGKISLGLSIVLSSMLILKPEDAKKMKEAMESADMNEMSKNTDIGRLGADSIALFKSRVEDSIQ</sequence>
<feature type="domain" description="CHK kinase-like" evidence="1">
    <location>
        <begin position="54"/>
        <end position="248"/>
    </location>
</feature>
<evidence type="ECO:0000259" key="1">
    <source>
        <dbReference type="SMART" id="SM00587"/>
    </source>
</evidence>
<dbReference type="PANTHER" id="PTHR11012">
    <property type="entry name" value="PROTEIN KINASE-LIKE DOMAIN-CONTAINING"/>
    <property type="match status" value="1"/>
</dbReference>
<dbReference type="EMBL" id="JTDY01000475">
    <property type="protein sequence ID" value="KOB77010.1"/>
    <property type="molecule type" value="Genomic_DNA"/>
</dbReference>
<organism evidence="2 3">
    <name type="scientific">Operophtera brumata</name>
    <name type="common">Winter moth</name>
    <name type="synonym">Phalaena brumata</name>
    <dbReference type="NCBI Taxonomy" id="104452"/>
    <lineage>
        <taxon>Eukaryota</taxon>
        <taxon>Metazoa</taxon>
        <taxon>Ecdysozoa</taxon>
        <taxon>Arthropoda</taxon>
        <taxon>Hexapoda</taxon>
        <taxon>Insecta</taxon>
        <taxon>Pterygota</taxon>
        <taxon>Neoptera</taxon>
        <taxon>Endopterygota</taxon>
        <taxon>Lepidoptera</taxon>
        <taxon>Glossata</taxon>
        <taxon>Ditrysia</taxon>
        <taxon>Geometroidea</taxon>
        <taxon>Geometridae</taxon>
        <taxon>Larentiinae</taxon>
        <taxon>Operophtera</taxon>
    </lineage>
</organism>
<dbReference type="InterPro" id="IPR011009">
    <property type="entry name" value="Kinase-like_dom_sf"/>
</dbReference>
<dbReference type="Pfam" id="PF02958">
    <property type="entry name" value="EcKL"/>
    <property type="match status" value="2"/>
</dbReference>
<proteinExistence type="predicted"/>
<dbReference type="AlphaFoldDB" id="A0A0L7LNK2"/>
<dbReference type="SMART" id="SM00587">
    <property type="entry name" value="CHK"/>
    <property type="match status" value="1"/>
</dbReference>
<evidence type="ECO:0000313" key="3">
    <source>
        <dbReference type="Proteomes" id="UP000037510"/>
    </source>
</evidence>
<protein>
    <submittedName>
        <fullName evidence="2">Ecdysteroid 22-kinase</fullName>
    </submittedName>
</protein>
<gene>
    <name evidence="2" type="ORF">OBRU01_04783</name>
</gene>
<dbReference type="STRING" id="104452.A0A0L7LNK2"/>
<keyword evidence="2" id="KW-0808">Transferase</keyword>